<organism evidence="11 12">
    <name type="scientific">Pontoporia blainvillei</name>
    <name type="common">Franciscana</name>
    <name type="synonym">Delphinus blainvillei</name>
    <dbReference type="NCBI Taxonomy" id="48723"/>
    <lineage>
        <taxon>Eukaryota</taxon>
        <taxon>Metazoa</taxon>
        <taxon>Chordata</taxon>
        <taxon>Craniata</taxon>
        <taxon>Vertebrata</taxon>
        <taxon>Euteleostomi</taxon>
        <taxon>Mammalia</taxon>
        <taxon>Eutheria</taxon>
        <taxon>Laurasiatheria</taxon>
        <taxon>Artiodactyla</taxon>
        <taxon>Whippomorpha</taxon>
        <taxon>Cetacea</taxon>
        <taxon>Odontoceti</taxon>
        <taxon>Pontoporiidae</taxon>
        <taxon>Pontoporia</taxon>
    </lineage>
</organism>
<evidence type="ECO:0000256" key="5">
    <source>
        <dbReference type="ARBA" id="ARBA00023065"/>
    </source>
</evidence>
<evidence type="ECO:0000256" key="6">
    <source>
        <dbReference type="ARBA" id="ARBA00023136"/>
    </source>
</evidence>
<keyword evidence="4 9" id="KW-1133">Transmembrane helix</keyword>
<evidence type="ECO:0000256" key="3">
    <source>
        <dbReference type="ARBA" id="ARBA00022692"/>
    </source>
</evidence>
<keyword evidence="7" id="KW-1071">Ligand-gated ion channel</keyword>
<sequence>MTYDLASAVVRIVNLIGMMLLLCHWDGCLQFLVPMLQDFPDDCWVSINNMVNNSWGKQYSYALFKAMSHMLCIGYGRQAPVGMSDVWLTMLSMIVGATCYAMFIGHATALIQSLDSSRRQYQEKFVTTDGKQLLLESVGEASLVHSVTQKRPTFRGNSIDLLVSGSPVTELDSPYCRPADFTVLNMYKQVEQYMSFHKLPPDTRQRIHDYYEHRYQGKMASCWAAPLTSTSLSQSTLSGEQEIINFNCRKLVASMPLFANADPNFVTSMLTKLRFEVFQPGDYIIREGTIGKKMYFIQHGVVSVLTKGNKETKLADGSYFGGETAKGPWWDRVMGWRDTEDDIADPHATAWRRVSVSPGQGWSQR</sequence>
<dbReference type="Pfam" id="PF00520">
    <property type="entry name" value="Ion_trans"/>
    <property type="match status" value="1"/>
</dbReference>
<dbReference type="Gene3D" id="2.60.120.10">
    <property type="entry name" value="Jelly Rolls"/>
    <property type="match status" value="1"/>
</dbReference>
<proteinExistence type="predicted"/>
<comment type="catalytic activity">
    <reaction evidence="8">
        <text>K(+)(in) = K(+)(out)</text>
        <dbReference type="Rhea" id="RHEA:29463"/>
        <dbReference type="ChEBI" id="CHEBI:29103"/>
    </reaction>
</comment>
<keyword evidence="5" id="KW-0406">Ion transport</keyword>
<keyword evidence="12" id="KW-1185">Reference proteome</keyword>
<evidence type="ECO:0000256" key="8">
    <source>
        <dbReference type="ARBA" id="ARBA00034430"/>
    </source>
</evidence>
<feature type="transmembrane region" description="Helical" evidence="9">
    <location>
        <begin position="12"/>
        <end position="32"/>
    </location>
</feature>
<comment type="subcellular location">
    <subcellularLocation>
        <location evidence="1">Membrane</location>
        <topology evidence="1">Multi-pass membrane protein</topology>
    </subcellularLocation>
</comment>
<dbReference type="PROSITE" id="PS00888">
    <property type="entry name" value="CNMP_BINDING_1"/>
    <property type="match status" value="1"/>
</dbReference>
<evidence type="ECO:0000256" key="1">
    <source>
        <dbReference type="ARBA" id="ARBA00004141"/>
    </source>
</evidence>
<dbReference type="SUPFAM" id="SSF81324">
    <property type="entry name" value="Voltage-gated potassium channels"/>
    <property type="match status" value="1"/>
</dbReference>
<dbReference type="InterPro" id="IPR014710">
    <property type="entry name" value="RmlC-like_jellyroll"/>
</dbReference>
<keyword evidence="2" id="KW-0813">Transport</keyword>
<name>A0ABX0S7A6_PONBL</name>
<feature type="transmembrane region" description="Helical" evidence="9">
    <location>
        <begin position="86"/>
        <end position="111"/>
    </location>
</feature>
<dbReference type="InterPro" id="IPR018488">
    <property type="entry name" value="cNMP-bd_CS"/>
</dbReference>
<evidence type="ECO:0000259" key="10">
    <source>
        <dbReference type="PROSITE" id="PS50042"/>
    </source>
</evidence>
<dbReference type="Gene3D" id="1.10.287.70">
    <property type="match status" value="1"/>
</dbReference>
<feature type="domain" description="Cyclic nucleotide-binding" evidence="10">
    <location>
        <begin position="257"/>
        <end position="321"/>
    </location>
</feature>
<dbReference type="InterPro" id="IPR018490">
    <property type="entry name" value="cNMP-bd_dom_sf"/>
</dbReference>
<protein>
    <submittedName>
        <fullName evidence="11">Potassium/sodium hyperpolarization-activated cyclic nucleotide-gated channel 4 isoform X1</fullName>
    </submittedName>
</protein>
<dbReference type="InterPro" id="IPR000595">
    <property type="entry name" value="cNMP-bd_dom"/>
</dbReference>
<dbReference type="Proteomes" id="UP001165941">
    <property type="component" value="Unassembled WGS sequence"/>
</dbReference>
<dbReference type="PROSITE" id="PS50042">
    <property type="entry name" value="CNMP_BINDING_3"/>
    <property type="match status" value="1"/>
</dbReference>
<dbReference type="InterPro" id="IPR051413">
    <property type="entry name" value="K/Na_HCN_channel"/>
</dbReference>
<evidence type="ECO:0000256" key="9">
    <source>
        <dbReference type="SAM" id="Phobius"/>
    </source>
</evidence>
<reference evidence="11" key="1">
    <citation type="submission" date="2018-05" db="EMBL/GenBank/DDBJ databases">
        <authorList>
            <person name="Pedro S.L.S."/>
            <person name="Freitas R.C."/>
            <person name="Barreto A.S."/>
            <person name="Lima A.O.S."/>
        </authorList>
    </citation>
    <scope>NUCLEOTIDE SEQUENCE</scope>
    <source>
        <strain evidence="11">BP203</strain>
        <tissue evidence="11">Muscle</tissue>
    </source>
</reference>
<dbReference type="EMBL" id="PGGH01240453">
    <property type="protein sequence ID" value="NIG60992.1"/>
    <property type="molecule type" value="Genomic_DNA"/>
</dbReference>
<accession>A0ABX0S7A6</accession>
<gene>
    <name evidence="11" type="ORF">BU61_9165</name>
</gene>
<dbReference type="PANTHER" id="PTHR45689">
    <property type="entry name" value="I[[H]] CHANNEL, ISOFORM E"/>
    <property type="match status" value="1"/>
</dbReference>
<evidence type="ECO:0000256" key="4">
    <source>
        <dbReference type="ARBA" id="ARBA00022989"/>
    </source>
</evidence>
<evidence type="ECO:0000313" key="12">
    <source>
        <dbReference type="Proteomes" id="UP001165941"/>
    </source>
</evidence>
<evidence type="ECO:0000256" key="2">
    <source>
        <dbReference type="ARBA" id="ARBA00022448"/>
    </source>
</evidence>
<dbReference type="Gene3D" id="1.10.287.630">
    <property type="entry name" value="Helix hairpin bin"/>
    <property type="match status" value="1"/>
</dbReference>
<dbReference type="CDD" id="cd00038">
    <property type="entry name" value="CAP_ED"/>
    <property type="match status" value="1"/>
</dbReference>
<dbReference type="PANTHER" id="PTHR45689:SF4">
    <property type="entry name" value="POTASSIUM_SODIUM HYPERPOLARIZATION-ACTIVATED CYCLIC NUCLEOTIDE-GATED CHANNEL 4"/>
    <property type="match status" value="1"/>
</dbReference>
<dbReference type="InterPro" id="IPR005821">
    <property type="entry name" value="Ion_trans_dom"/>
</dbReference>
<evidence type="ECO:0000256" key="7">
    <source>
        <dbReference type="ARBA" id="ARBA00023286"/>
    </source>
</evidence>
<comment type="caution">
    <text evidence="11">The sequence shown here is derived from an EMBL/GenBank/DDBJ whole genome shotgun (WGS) entry which is preliminary data.</text>
</comment>
<keyword evidence="3 9" id="KW-0812">Transmembrane</keyword>
<evidence type="ECO:0000313" key="11">
    <source>
        <dbReference type="EMBL" id="NIG60992.1"/>
    </source>
</evidence>
<keyword evidence="7" id="KW-0407">Ion channel</keyword>
<dbReference type="SUPFAM" id="SSF51206">
    <property type="entry name" value="cAMP-binding domain-like"/>
    <property type="match status" value="1"/>
</dbReference>
<keyword evidence="6 9" id="KW-0472">Membrane</keyword>